<feature type="region of interest" description="Disordered" evidence="1">
    <location>
        <begin position="8"/>
        <end position="46"/>
    </location>
</feature>
<comment type="caution">
    <text evidence="2">The sequence shown here is derived from an EMBL/GenBank/DDBJ whole genome shotgun (WGS) entry which is preliminary data.</text>
</comment>
<dbReference type="AlphaFoldDB" id="A0AB34JJU5"/>
<feature type="compositionally biased region" description="Low complexity" evidence="1">
    <location>
        <begin position="32"/>
        <end position="46"/>
    </location>
</feature>
<evidence type="ECO:0000313" key="2">
    <source>
        <dbReference type="EMBL" id="KAL1521162.1"/>
    </source>
</evidence>
<gene>
    <name evidence="2" type="ORF">AB1Y20_022715</name>
</gene>
<organism evidence="2 3">
    <name type="scientific">Prymnesium parvum</name>
    <name type="common">Toxic golden alga</name>
    <dbReference type="NCBI Taxonomy" id="97485"/>
    <lineage>
        <taxon>Eukaryota</taxon>
        <taxon>Haptista</taxon>
        <taxon>Haptophyta</taxon>
        <taxon>Prymnesiophyceae</taxon>
        <taxon>Prymnesiales</taxon>
        <taxon>Prymnesiaceae</taxon>
        <taxon>Prymnesium</taxon>
    </lineage>
</organism>
<evidence type="ECO:0000256" key="1">
    <source>
        <dbReference type="SAM" id="MobiDB-lite"/>
    </source>
</evidence>
<dbReference type="EMBL" id="JBGBPQ010000008">
    <property type="protein sequence ID" value="KAL1521162.1"/>
    <property type="molecule type" value="Genomic_DNA"/>
</dbReference>
<evidence type="ECO:0000313" key="3">
    <source>
        <dbReference type="Proteomes" id="UP001515480"/>
    </source>
</evidence>
<dbReference type="Proteomes" id="UP001515480">
    <property type="component" value="Unassembled WGS sequence"/>
</dbReference>
<reference evidence="2 3" key="1">
    <citation type="journal article" date="2024" name="Science">
        <title>Giant polyketide synthase enzymes in the biosynthesis of giant marine polyether toxins.</title>
        <authorList>
            <person name="Fallon T.R."/>
            <person name="Shende V.V."/>
            <person name="Wierzbicki I.H."/>
            <person name="Pendleton A.L."/>
            <person name="Watervoot N.F."/>
            <person name="Auber R.P."/>
            <person name="Gonzalez D.J."/>
            <person name="Wisecaver J.H."/>
            <person name="Moore B.S."/>
        </authorList>
    </citation>
    <scope>NUCLEOTIDE SEQUENCE [LARGE SCALE GENOMIC DNA]</scope>
    <source>
        <strain evidence="2 3">12B1</strain>
    </source>
</reference>
<accession>A0AB34JJU5</accession>
<feature type="region of interest" description="Disordered" evidence="1">
    <location>
        <begin position="201"/>
        <end position="230"/>
    </location>
</feature>
<proteinExistence type="predicted"/>
<name>A0AB34JJU5_PRYPA</name>
<keyword evidence="3" id="KW-1185">Reference proteome</keyword>
<sequence length="230" mass="24431">MKMMQVRWSLGSAHGKRKSTTNNYLPPSKRSAAAADANAAESSPTPLAAELPSPLLQLQLLALQQQVMLANVQACARLTAQKGAQADAELAEGWGESSASSPCTMPFHLSELEGDDDEASAPQLDEIDCLDWFRTVDEEAGEHEVCEHEEGCERAVGEDLAELEASLESDLHDLDPAWLDLAPPERPMGLPLVVGGQPAKRASAAAGGKPARGGTGRSLTWQSLKVIPTN</sequence>
<protein>
    <submittedName>
        <fullName evidence="2">Uncharacterized protein</fullName>
    </submittedName>
</protein>
<feature type="compositionally biased region" description="Polar residues" evidence="1">
    <location>
        <begin position="217"/>
        <end position="230"/>
    </location>
</feature>